<proteinExistence type="predicted"/>
<comment type="caution">
    <text evidence="2">The sequence shown here is derived from an EMBL/GenBank/DDBJ whole genome shotgun (WGS) entry which is preliminary data.</text>
</comment>
<reference evidence="3" key="1">
    <citation type="journal article" date="2019" name="Int. J. Syst. Evol. Microbiol.">
        <title>The Global Catalogue of Microorganisms (GCM) 10K type strain sequencing project: providing services to taxonomists for standard genome sequencing and annotation.</title>
        <authorList>
            <consortium name="The Broad Institute Genomics Platform"/>
            <consortium name="The Broad Institute Genome Sequencing Center for Infectious Disease"/>
            <person name="Wu L."/>
            <person name="Ma J."/>
        </authorList>
    </citation>
    <scope>NUCLEOTIDE SEQUENCE [LARGE SCALE GENOMIC DNA]</scope>
    <source>
        <strain evidence="3">JCM 9373</strain>
    </source>
</reference>
<feature type="signal peptide" evidence="1">
    <location>
        <begin position="1"/>
        <end position="26"/>
    </location>
</feature>
<keyword evidence="3" id="KW-1185">Reference proteome</keyword>
<name>A0ABP6NT04_9ACTN</name>
<keyword evidence="1" id="KW-0732">Signal</keyword>
<organism evidence="2 3">
    <name type="scientific">Planomonospora alba</name>
    <dbReference type="NCBI Taxonomy" id="161354"/>
    <lineage>
        <taxon>Bacteria</taxon>
        <taxon>Bacillati</taxon>
        <taxon>Actinomycetota</taxon>
        <taxon>Actinomycetes</taxon>
        <taxon>Streptosporangiales</taxon>
        <taxon>Streptosporangiaceae</taxon>
        <taxon>Planomonospora</taxon>
    </lineage>
</organism>
<evidence type="ECO:0000313" key="3">
    <source>
        <dbReference type="Proteomes" id="UP001500320"/>
    </source>
</evidence>
<sequence>MKRGIKTAVAVAAFGLAAAICTPAQAREIPSLGGQNPVETVSMAVRGLAGGLTNGRAALDGLTGGQGAPAAPGVMGKASGTIERLLGISAEHLTSGGPIRDLTGGASLRDVTGGAPLRGLTGSGPVQNLTGGADPLAGATDSAGHIIGATNGLTHSGARAVENVQGTVEGAEGFTYQRPRVEGLVDGLNQAVPQGAERAGTLAPLVGNLAPSEAGSLVGAVEPVTRSASIDELSPLLDSGSAHSGEAAAGTLRSVTGAVRGVTDDLTR</sequence>
<evidence type="ECO:0000256" key="1">
    <source>
        <dbReference type="SAM" id="SignalP"/>
    </source>
</evidence>
<dbReference type="Proteomes" id="UP001500320">
    <property type="component" value="Unassembled WGS sequence"/>
</dbReference>
<accession>A0ABP6NT04</accession>
<dbReference type="RefSeq" id="WP_344864519.1">
    <property type="nucleotide sequence ID" value="NZ_BAAAUT010000056.1"/>
</dbReference>
<feature type="chain" id="PRO_5045867367" evidence="1">
    <location>
        <begin position="27"/>
        <end position="268"/>
    </location>
</feature>
<dbReference type="EMBL" id="BAAAUT010000056">
    <property type="protein sequence ID" value="GAA3157454.1"/>
    <property type="molecule type" value="Genomic_DNA"/>
</dbReference>
<protein>
    <submittedName>
        <fullName evidence="2">Uncharacterized protein</fullName>
    </submittedName>
</protein>
<gene>
    <name evidence="2" type="ORF">GCM10010466_55330</name>
</gene>
<evidence type="ECO:0000313" key="2">
    <source>
        <dbReference type="EMBL" id="GAA3157454.1"/>
    </source>
</evidence>